<evidence type="ECO:0000313" key="1">
    <source>
        <dbReference type="EMBL" id="ROQ29927.1"/>
    </source>
</evidence>
<keyword evidence="2" id="KW-1185">Reference proteome</keyword>
<proteinExistence type="predicted"/>
<comment type="caution">
    <text evidence="1">The sequence shown here is derived from an EMBL/GenBank/DDBJ whole genome shotgun (WGS) entry which is preliminary data.</text>
</comment>
<dbReference type="STRING" id="584787.GCA_001247655_03247"/>
<reference evidence="1 2" key="1">
    <citation type="submission" date="2018-11" db="EMBL/GenBank/DDBJ databases">
        <title>Genomic Encyclopedia of Type Strains, Phase IV (KMG-IV): sequencing the most valuable type-strain genomes for metagenomic binning, comparative biology and taxonomic classification.</title>
        <authorList>
            <person name="Goeker M."/>
        </authorList>
    </citation>
    <scope>NUCLEOTIDE SEQUENCE [LARGE SCALE GENOMIC DNA]</scope>
    <source>
        <strain evidence="1 2">DSM 21945</strain>
    </source>
</reference>
<name>A0A3N1PT22_9GAMM</name>
<dbReference type="AlphaFoldDB" id="A0A3N1PT22"/>
<protein>
    <recommendedName>
        <fullName evidence="3">Aromatic ring-opening dioxygenase LigA</fullName>
    </recommendedName>
</protein>
<dbReference type="OrthoDB" id="8891769at2"/>
<organism evidence="1 2">
    <name type="scientific">Gallaecimonas pentaromativorans</name>
    <dbReference type="NCBI Taxonomy" id="584787"/>
    <lineage>
        <taxon>Bacteria</taxon>
        <taxon>Pseudomonadati</taxon>
        <taxon>Pseudomonadota</taxon>
        <taxon>Gammaproteobacteria</taxon>
        <taxon>Enterobacterales</taxon>
        <taxon>Gallaecimonadaceae</taxon>
        <taxon>Gallaecimonas</taxon>
    </lineage>
</organism>
<gene>
    <name evidence="1" type="ORF">EDC28_102302</name>
</gene>
<dbReference type="Proteomes" id="UP000268033">
    <property type="component" value="Unassembled WGS sequence"/>
</dbReference>
<dbReference type="RefSeq" id="WP_050658728.1">
    <property type="nucleotide sequence ID" value="NZ_JBLXAC010000005.1"/>
</dbReference>
<accession>A0A3N1PT22</accession>
<sequence>MDIKLRFVNHSNDANNSEFVVFQKNVSSDFDELNVAWKVIKNCGQGDYHPFAFPMTMSVGASDSDGNYMPEIVAENGQMYSVQQTTSGHRLQFTGPGTSSKEVQLRNDLTKGAINCNIMKAGRLLATKTGVAPGQKAVFQFKPTIWIGAASQIVEGEVMNSAIISDINTEISLLGIASADLVVTGGGPGANSTPFVFSLENVVMA</sequence>
<evidence type="ECO:0008006" key="3">
    <source>
        <dbReference type="Google" id="ProtNLM"/>
    </source>
</evidence>
<evidence type="ECO:0000313" key="2">
    <source>
        <dbReference type="Proteomes" id="UP000268033"/>
    </source>
</evidence>
<dbReference type="EMBL" id="RJUL01000002">
    <property type="protein sequence ID" value="ROQ29927.1"/>
    <property type="molecule type" value="Genomic_DNA"/>
</dbReference>